<dbReference type="EMBL" id="VUJX02000020">
    <property type="protein sequence ID" value="KAL0929264.1"/>
    <property type="molecule type" value="Genomic_DNA"/>
</dbReference>
<reference evidence="1 2" key="1">
    <citation type="journal article" date="2020" name="Phytopathology">
        <title>Genome Sequence Resources of Colletotrichum truncatum, C. plurivorum, C. musicola, and C. sojae: Four Species Pathogenic to Soybean (Glycine max).</title>
        <authorList>
            <person name="Rogerio F."/>
            <person name="Boufleur T.R."/>
            <person name="Ciampi-Guillardi M."/>
            <person name="Sukno S.A."/>
            <person name="Thon M.R."/>
            <person name="Massola Junior N.S."/>
            <person name="Baroncelli R."/>
        </authorList>
    </citation>
    <scope>NUCLEOTIDE SEQUENCE [LARGE SCALE GENOMIC DNA]</scope>
    <source>
        <strain evidence="1 2">CMES1059</strain>
    </source>
</reference>
<name>A0ACC3YBQ7_COLTU</name>
<gene>
    <name evidence="1" type="ORF">CTRU02_215805</name>
</gene>
<evidence type="ECO:0000313" key="2">
    <source>
        <dbReference type="Proteomes" id="UP000805649"/>
    </source>
</evidence>
<comment type="caution">
    <text evidence="1">The sequence shown here is derived from an EMBL/GenBank/DDBJ whole genome shotgun (WGS) entry which is preliminary data.</text>
</comment>
<keyword evidence="2" id="KW-1185">Reference proteome</keyword>
<organism evidence="1 2">
    <name type="scientific">Colletotrichum truncatum</name>
    <name type="common">Anthracnose fungus</name>
    <name type="synonym">Colletotrichum capsici</name>
    <dbReference type="NCBI Taxonomy" id="5467"/>
    <lineage>
        <taxon>Eukaryota</taxon>
        <taxon>Fungi</taxon>
        <taxon>Dikarya</taxon>
        <taxon>Ascomycota</taxon>
        <taxon>Pezizomycotina</taxon>
        <taxon>Sordariomycetes</taxon>
        <taxon>Hypocreomycetidae</taxon>
        <taxon>Glomerellales</taxon>
        <taxon>Glomerellaceae</taxon>
        <taxon>Colletotrichum</taxon>
        <taxon>Colletotrichum truncatum species complex</taxon>
    </lineage>
</organism>
<proteinExistence type="predicted"/>
<dbReference type="Proteomes" id="UP000805649">
    <property type="component" value="Unassembled WGS sequence"/>
</dbReference>
<sequence>MMIGLAMVFLLSEKGNFDADLNAPPQTVNFDPQWYRGTATVLNLQRSQLKPTKSDVDSYSTQHYFHDYITIVNMEKNLAENLKFLLPLKTFSKCKKMERKRISNTPTRLTQSDYNVVIQDTDPLAVNNDISTTETVVQSENYDF</sequence>
<accession>A0ACC3YBQ7</accession>
<evidence type="ECO:0000313" key="1">
    <source>
        <dbReference type="EMBL" id="KAL0929264.1"/>
    </source>
</evidence>
<protein>
    <submittedName>
        <fullName evidence="1">Uncharacterized protein</fullName>
    </submittedName>
</protein>